<dbReference type="OrthoDB" id="3554985at2"/>
<dbReference type="Proteomes" id="UP000256661">
    <property type="component" value="Unassembled WGS sequence"/>
</dbReference>
<comment type="caution">
    <text evidence="2">The sequence shown here is derived from an EMBL/GenBank/DDBJ whole genome shotgun (WGS) entry which is preliminary data.</text>
</comment>
<reference evidence="2 3" key="1">
    <citation type="submission" date="2018-08" db="EMBL/GenBank/DDBJ databases">
        <title>Sequencing the genomes of 1000 actinobacteria strains.</title>
        <authorList>
            <person name="Klenk H.-P."/>
        </authorList>
    </citation>
    <scope>NUCLEOTIDE SEQUENCE [LARGE SCALE GENOMIC DNA]</scope>
    <source>
        <strain evidence="2 3">DSM 43927</strain>
    </source>
</reference>
<dbReference type="RefSeq" id="WP_116021330.1">
    <property type="nucleotide sequence ID" value="NZ_QTTT01000001.1"/>
</dbReference>
<gene>
    <name evidence="2" type="ORF">DFJ69_0943</name>
</gene>
<accession>A0A3D9SNL1</accession>
<dbReference type="AlphaFoldDB" id="A0A3D9SNL1"/>
<evidence type="ECO:0000256" key="1">
    <source>
        <dbReference type="SAM" id="SignalP"/>
    </source>
</evidence>
<organism evidence="2 3">
    <name type="scientific">Thermomonospora umbrina</name>
    <dbReference type="NCBI Taxonomy" id="111806"/>
    <lineage>
        <taxon>Bacteria</taxon>
        <taxon>Bacillati</taxon>
        <taxon>Actinomycetota</taxon>
        <taxon>Actinomycetes</taxon>
        <taxon>Streptosporangiales</taxon>
        <taxon>Thermomonosporaceae</taxon>
        <taxon>Thermomonospora</taxon>
    </lineage>
</organism>
<keyword evidence="1" id="KW-0732">Signal</keyword>
<evidence type="ECO:0000313" key="2">
    <source>
        <dbReference type="EMBL" id="REE95553.1"/>
    </source>
</evidence>
<keyword evidence="3" id="KW-1185">Reference proteome</keyword>
<name>A0A3D9SNL1_9ACTN</name>
<proteinExistence type="predicted"/>
<evidence type="ECO:0008006" key="4">
    <source>
        <dbReference type="Google" id="ProtNLM"/>
    </source>
</evidence>
<dbReference type="EMBL" id="QTTT01000001">
    <property type="protein sequence ID" value="REE95553.1"/>
    <property type="molecule type" value="Genomic_DNA"/>
</dbReference>
<sequence length="220" mass="22112">MRRKLLATLVGGATVAATIGLTGSPAHALSWTITPVGNFTGANVAPNGNDGTKDLILVNNRNGAKLRCTTSVAQGNVPAAADADGIDVAKITSLSFSGCTGIGISFTVATGATTANPFWLSATESVYTPPQVDGKVDRISATITGPGCTATIGGPLSPVNTPLGTANGYYDNTAKQLVLTGSGNLTIRSNSGCFGSLLAGDSVSYFGRYQVTPAVTITSP</sequence>
<feature type="chain" id="PRO_5017745772" description="Secreted protein" evidence="1">
    <location>
        <begin position="29"/>
        <end position="220"/>
    </location>
</feature>
<protein>
    <recommendedName>
        <fullName evidence="4">Secreted protein</fullName>
    </recommendedName>
</protein>
<feature type="signal peptide" evidence="1">
    <location>
        <begin position="1"/>
        <end position="28"/>
    </location>
</feature>
<evidence type="ECO:0000313" key="3">
    <source>
        <dbReference type="Proteomes" id="UP000256661"/>
    </source>
</evidence>